<dbReference type="RefSeq" id="WP_425345606.1">
    <property type="nucleotide sequence ID" value="NZ_JBGUBD010000005.1"/>
</dbReference>
<feature type="domain" description="Solute-binding protein family 5" evidence="1">
    <location>
        <begin position="73"/>
        <end position="503"/>
    </location>
</feature>
<dbReference type="Gene3D" id="3.90.76.10">
    <property type="entry name" value="Dipeptide-binding Protein, Domain 1"/>
    <property type="match status" value="1"/>
</dbReference>
<organism evidence="2 3">
    <name type="scientific">Natronomicrosphaera hydrolytica</name>
    <dbReference type="NCBI Taxonomy" id="3242702"/>
    <lineage>
        <taxon>Bacteria</taxon>
        <taxon>Pseudomonadati</taxon>
        <taxon>Planctomycetota</taxon>
        <taxon>Phycisphaerae</taxon>
        <taxon>Phycisphaerales</taxon>
        <taxon>Phycisphaeraceae</taxon>
        <taxon>Natronomicrosphaera</taxon>
    </lineage>
</organism>
<dbReference type="Gene3D" id="3.40.190.10">
    <property type="entry name" value="Periplasmic binding protein-like II"/>
    <property type="match status" value="1"/>
</dbReference>
<dbReference type="EMBL" id="JBGUBD010000005">
    <property type="protein sequence ID" value="MFA9478680.1"/>
    <property type="molecule type" value="Genomic_DNA"/>
</dbReference>
<evidence type="ECO:0000259" key="1">
    <source>
        <dbReference type="Pfam" id="PF00496"/>
    </source>
</evidence>
<dbReference type="PIRSF" id="PIRSF002741">
    <property type="entry name" value="MppA"/>
    <property type="match status" value="1"/>
</dbReference>
<dbReference type="InterPro" id="IPR039424">
    <property type="entry name" value="SBP_5"/>
</dbReference>
<dbReference type="Pfam" id="PF00496">
    <property type="entry name" value="SBP_bac_5"/>
    <property type="match status" value="1"/>
</dbReference>
<evidence type="ECO:0000313" key="3">
    <source>
        <dbReference type="Proteomes" id="UP001575105"/>
    </source>
</evidence>
<evidence type="ECO:0000313" key="2">
    <source>
        <dbReference type="EMBL" id="MFA9478680.1"/>
    </source>
</evidence>
<dbReference type="PROSITE" id="PS51257">
    <property type="entry name" value="PROKAR_LIPOPROTEIN"/>
    <property type="match status" value="1"/>
</dbReference>
<proteinExistence type="predicted"/>
<protein>
    <submittedName>
        <fullName evidence="2">Peptide ABC transporter substrate-binding protein</fullName>
    </submittedName>
</protein>
<dbReference type="InterPro" id="IPR030678">
    <property type="entry name" value="Peptide/Ni-bd"/>
</dbReference>
<dbReference type="PANTHER" id="PTHR30290">
    <property type="entry name" value="PERIPLASMIC BINDING COMPONENT OF ABC TRANSPORTER"/>
    <property type="match status" value="1"/>
</dbReference>
<name>A0ABV4U509_9BACT</name>
<sequence length="582" mass="66585">MRHGWSILFAIAFTFASLLAVGCGRQPEADVIFLTTSEHNDLDPQRISWLHDSRVVEQMFEPLVVHDFTTHETKPGVAESWDISDDGMTYTFHLREDARWSNGDPVTANDFVFAWRRALTPDLAAQYARMLYRIEGAEAFLHWRTEQIEQYAQVSRDANGGRGEIAEQVWQLAEDRFEQSVGVTAEDDRTLVVRLERPAPYFLELVAFITFYPVHARSVQEAMTLDPATGMWRMDTRYWSDPNRLVSNGAYKLAGRRFRQYVHMTANEHYWNAGQVQNASIMERIVSDPQNAMTTYRRGGANFWPGVPAGAMASELVRDDRRNDVHTQTMAGTYFYNFNCMPQLRDGRDNPFADPRVRRAFSKAIDRDTIVQRVTRMNQPVAMSYIPPDVIGDYNPPTEHGITFDPERARELLAEAGYPNGEGLTGLSILYNTGAEHGDIAQAIRRMWEQHLGVSVSLESVEVNAFFDRLRSQDYVIARASWFGDYPDPTSWLDRMLSDDANNNTAWSNEAFDALLTEAANETEPSARLALLREAEALLLDEQPMAMIFQYVSVNLWNPDQLEGLNANPWAKWNMDRIRVRR</sequence>
<dbReference type="InterPro" id="IPR000914">
    <property type="entry name" value="SBP_5_dom"/>
</dbReference>
<gene>
    <name evidence="2" type="ORF">ACERK3_10265</name>
</gene>
<dbReference type="Gene3D" id="3.10.105.10">
    <property type="entry name" value="Dipeptide-binding Protein, Domain 3"/>
    <property type="match status" value="1"/>
</dbReference>
<dbReference type="PANTHER" id="PTHR30290:SF83">
    <property type="entry name" value="ABC TRANSPORTER SUBSTRATE-BINDING PROTEIN"/>
    <property type="match status" value="1"/>
</dbReference>
<dbReference type="Proteomes" id="UP001575105">
    <property type="component" value="Unassembled WGS sequence"/>
</dbReference>
<reference evidence="2 3" key="1">
    <citation type="submission" date="2024-08" db="EMBL/GenBank/DDBJ databases">
        <title>Whole-genome sequencing of halo(alkali)philic microorganisms from hypersaline lakes.</title>
        <authorList>
            <person name="Sorokin D.Y."/>
            <person name="Merkel A.Y."/>
            <person name="Messina E."/>
            <person name="Yakimov M."/>
        </authorList>
    </citation>
    <scope>NUCLEOTIDE SEQUENCE [LARGE SCALE GENOMIC DNA]</scope>
    <source>
        <strain evidence="2 3">AB-hyl4</strain>
    </source>
</reference>
<keyword evidence="3" id="KW-1185">Reference proteome</keyword>
<dbReference type="SUPFAM" id="SSF53850">
    <property type="entry name" value="Periplasmic binding protein-like II"/>
    <property type="match status" value="1"/>
</dbReference>
<comment type="caution">
    <text evidence="2">The sequence shown here is derived from an EMBL/GenBank/DDBJ whole genome shotgun (WGS) entry which is preliminary data.</text>
</comment>
<accession>A0ABV4U509</accession>
<dbReference type="CDD" id="cd08504">
    <property type="entry name" value="PBP2_OppA"/>
    <property type="match status" value="1"/>
</dbReference>